<keyword evidence="4" id="KW-0804">Transcription</keyword>
<evidence type="ECO:0000256" key="5">
    <source>
        <dbReference type="ARBA" id="ARBA00023242"/>
    </source>
</evidence>
<keyword evidence="5" id="KW-0539">Nucleus</keyword>
<comment type="caution">
    <text evidence="7">The sequence shown here is derived from an EMBL/GenBank/DDBJ whole genome shotgun (WGS) entry which is preliminary data.</text>
</comment>
<dbReference type="InterPro" id="IPR011598">
    <property type="entry name" value="bHLH_dom"/>
</dbReference>
<keyword evidence="3" id="KW-0238">DNA-binding</keyword>
<dbReference type="SMART" id="SM00353">
    <property type="entry name" value="HLH"/>
    <property type="match status" value="1"/>
</dbReference>
<dbReference type="PROSITE" id="PS50888">
    <property type="entry name" value="BHLH"/>
    <property type="match status" value="1"/>
</dbReference>
<reference evidence="7 8" key="1">
    <citation type="journal article" date="2018" name="Biotechnol. Adv.">
        <title>Improved genomic resources and new bioinformatic workflow for the carcinogenic parasite Clonorchis sinensis: Biotechnological implications.</title>
        <authorList>
            <person name="Wang D."/>
            <person name="Korhonen P.K."/>
            <person name="Gasser R.B."/>
            <person name="Young N.D."/>
        </authorList>
    </citation>
    <scope>NUCLEOTIDE SEQUENCE [LARGE SCALE GENOMIC DNA]</scope>
    <source>
        <strain evidence="7">Cs-k2</strain>
    </source>
</reference>
<accession>A0A3R7EUZ8</accession>
<comment type="subcellular location">
    <subcellularLocation>
        <location evidence="1">Nucleus</location>
    </subcellularLocation>
</comment>
<dbReference type="CDD" id="cd11423">
    <property type="entry name" value="bHLH_TS_musculin_like"/>
    <property type="match status" value="1"/>
</dbReference>
<dbReference type="InterPro" id="IPR050283">
    <property type="entry name" value="E-box_TF_Regulators"/>
</dbReference>
<evidence type="ECO:0000256" key="6">
    <source>
        <dbReference type="SAM" id="MobiDB-lite"/>
    </source>
</evidence>
<dbReference type="Proteomes" id="UP000286415">
    <property type="component" value="Unassembled WGS sequence"/>
</dbReference>
<dbReference type="PANTHER" id="PTHR23349">
    <property type="entry name" value="BASIC HELIX-LOOP-HELIX TRANSCRIPTION FACTOR, TWIST"/>
    <property type="match status" value="1"/>
</dbReference>
<keyword evidence="2" id="KW-0805">Transcription regulation</keyword>
<dbReference type="GO" id="GO:0000981">
    <property type="term" value="F:DNA-binding transcription factor activity, RNA polymerase II-specific"/>
    <property type="evidence" value="ECO:0007669"/>
    <property type="project" value="TreeGrafter"/>
</dbReference>
<dbReference type="InParanoid" id="A0A3R7EUZ8"/>
<dbReference type="EMBL" id="NIRI02000056">
    <property type="protein sequence ID" value="KAG5443455.1"/>
    <property type="molecule type" value="Genomic_DNA"/>
</dbReference>
<name>A0A3R7EUZ8_CLOSI</name>
<dbReference type="InterPro" id="IPR036638">
    <property type="entry name" value="HLH_DNA-bd_sf"/>
</dbReference>
<dbReference type="STRING" id="79923.A0A3R7EUZ8"/>
<dbReference type="FunFam" id="4.10.280.10:FF:000010">
    <property type="entry name" value="Scleraxis bHLH transcription factor"/>
    <property type="match status" value="1"/>
</dbReference>
<dbReference type="GO" id="GO:0000977">
    <property type="term" value="F:RNA polymerase II transcription regulatory region sequence-specific DNA binding"/>
    <property type="evidence" value="ECO:0007669"/>
    <property type="project" value="TreeGrafter"/>
</dbReference>
<evidence type="ECO:0000256" key="1">
    <source>
        <dbReference type="ARBA" id="ARBA00004123"/>
    </source>
</evidence>
<sequence length="343" mass="38280">MSDSLLVTSGGKRRGRKPGLNSTVAQRSAANARERSRMRVLSGAFVELKGALPWVPKDTKLSKLDTLKLAAGYIAYLRRILDTASDSDDSPQEDGMTCSNSPEKSLGLFSLTTHTEQSLKSCLETSRLQHFRTAHDRSTNELEFYPGRATCELGPSLCQEIRPFLGIPSDCIYSEDIFSNENKTSRNKDIVPESKFGSTPPQDHCLSTVHSKNSWQTYHCSNKDNKAFTISASESPDYSADRSEHAVSHFHPLMREHMTSSYGSEAAVLNTELSRLLSPTIKTLWSTNRLDDMCPDVSHLSQRKYTTDFLNSSQSVYPIRDINADRLFTAVGAKYPEAYFTKV</sequence>
<evidence type="ECO:0000256" key="2">
    <source>
        <dbReference type="ARBA" id="ARBA00023015"/>
    </source>
</evidence>
<feature type="compositionally biased region" description="Polar residues" evidence="6">
    <location>
        <begin position="20"/>
        <end position="29"/>
    </location>
</feature>
<dbReference type="PANTHER" id="PTHR23349:SF72">
    <property type="entry name" value="HLH54F"/>
    <property type="match status" value="1"/>
</dbReference>
<dbReference type="GO" id="GO:0005634">
    <property type="term" value="C:nucleus"/>
    <property type="evidence" value="ECO:0007669"/>
    <property type="project" value="UniProtKB-SubCell"/>
</dbReference>
<proteinExistence type="predicted"/>
<dbReference type="GO" id="GO:0032502">
    <property type="term" value="P:developmental process"/>
    <property type="evidence" value="ECO:0007669"/>
    <property type="project" value="TreeGrafter"/>
</dbReference>
<dbReference type="OrthoDB" id="6233288at2759"/>
<dbReference type="Pfam" id="PF00010">
    <property type="entry name" value="HLH"/>
    <property type="match status" value="1"/>
</dbReference>
<dbReference type="GO" id="GO:0046983">
    <property type="term" value="F:protein dimerization activity"/>
    <property type="evidence" value="ECO:0007669"/>
    <property type="project" value="InterPro"/>
</dbReference>
<keyword evidence="8" id="KW-1185">Reference proteome</keyword>
<evidence type="ECO:0000313" key="8">
    <source>
        <dbReference type="Proteomes" id="UP000286415"/>
    </source>
</evidence>
<feature type="region of interest" description="Disordered" evidence="6">
    <location>
        <begin position="1"/>
        <end position="31"/>
    </location>
</feature>
<reference evidence="7 8" key="2">
    <citation type="journal article" date="2021" name="Genomics">
        <title>High-quality reference genome for Clonorchis sinensis.</title>
        <authorList>
            <person name="Young N.D."/>
            <person name="Stroehlein A.J."/>
            <person name="Kinkar L."/>
            <person name="Wang T."/>
            <person name="Sohn W.M."/>
            <person name="Chang B.C.H."/>
            <person name="Kaur P."/>
            <person name="Weisz D."/>
            <person name="Dudchenko O."/>
            <person name="Aiden E.L."/>
            <person name="Korhonen P.K."/>
            <person name="Gasser R.B."/>
        </authorList>
    </citation>
    <scope>NUCLEOTIDE SEQUENCE [LARGE SCALE GENOMIC DNA]</scope>
    <source>
        <strain evidence="7">Cs-k2</strain>
    </source>
</reference>
<gene>
    <name evidence="7" type="ORF">CSKR_110394</name>
</gene>
<evidence type="ECO:0000256" key="3">
    <source>
        <dbReference type="ARBA" id="ARBA00023125"/>
    </source>
</evidence>
<dbReference type="SUPFAM" id="SSF47459">
    <property type="entry name" value="HLH, helix-loop-helix DNA-binding domain"/>
    <property type="match status" value="1"/>
</dbReference>
<organism evidence="7 8">
    <name type="scientific">Clonorchis sinensis</name>
    <name type="common">Chinese liver fluke</name>
    <dbReference type="NCBI Taxonomy" id="79923"/>
    <lineage>
        <taxon>Eukaryota</taxon>
        <taxon>Metazoa</taxon>
        <taxon>Spiralia</taxon>
        <taxon>Lophotrochozoa</taxon>
        <taxon>Platyhelminthes</taxon>
        <taxon>Trematoda</taxon>
        <taxon>Digenea</taxon>
        <taxon>Opisthorchiida</taxon>
        <taxon>Opisthorchiata</taxon>
        <taxon>Opisthorchiidae</taxon>
        <taxon>Clonorchis</taxon>
    </lineage>
</organism>
<dbReference type="Gene3D" id="4.10.280.10">
    <property type="entry name" value="Helix-loop-helix DNA-binding domain"/>
    <property type="match status" value="1"/>
</dbReference>
<evidence type="ECO:0000256" key="4">
    <source>
        <dbReference type="ARBA" id="ARBA00023163"/>
    </source>
</evidence>
<evidence type="ECO:0000313" key="7">
    <source>
        <dbReference type="EMBL" id="KAG5443455.1"/>
    </source>
</evidence>
<protein>
    <submittedName>
        <fullName evidence="7">Transcription factor 21</fullName>
    </submittedName>
</protein>
<dbReference type="AlphaFoldDB" id="A0A3R7EUZ8"/>